<proteinExistence type="predicted"/>
<dbReference type="PANTHER" id="PTHR21310">
    <property type="entry name" value="AMINOGLYCOSIDE PHOSPHOTRANSFERASE-RELATED-RELATED"/>
    <property type="match status" value="1"/>
</dbReference>
<dbReference type="InterPro" id="IPR051678">
    <property type="entry name" value="AGP_Transferase"/>
</dbReference>
<feature type="domain" description="Aminoglycoside phosphotransferase" evidence="2">
    <location>
        <begin position="136"/>
        <end position="372"/>
    </location>
</feature>
<dbReference type="Gene3D" id="3.90.1200.10">
    <property type="match status" value="1"/>
</dbReference>
<dbReference type="EMBL" id="JACCJB010000006">
    <property type="protein sequence ID" value="KAF6226578.1"/>
    <property type="molecule type" value="Genomic_DNA"/>
</dbReference>
<reference evidence="3 4" key="1">
    <citation type="journal article" date="2020" name="Genomics">
        <title>Complete, high-quality genomes from long-read metagenomic sequencing of two wolf lichen thalli reveals enigmatic genome architecture.</title>
        <authorList>
            <person name="McKenzie S.K."/>
            <person name="Walston R.F."/>
            <person name="Allen J.L."/>
        </authorList>
    </citation>
    <scope>NUCLEOTIDE SEQUENCE [LARGE SCALE GENOMIC DNA]</scope>
    <source>
        <strain evidence="3">WasteWater1</strain>
    </source>
</reference>
<dbReference type="SUPFAM" id="SSF56112">
    <property type="entry name" value="Protein kinase-like (PK-like)"/>
    <property type="match status" value="1"/>
</dbReference>
<protein>
    <recommendedName>
        <fullName evidence="2">Aminoglycoside phosphotransferase domain-containing protein</fullName>
    </recommendedName>
</protein>
<dbReference type="AlphaFoldDB" id="A0A8H6FG38"/>
<name>A0A8H6FG38_9LECA</name>
<gene>
    <name evidence="3" type="ORF">HO133_009444</name>
</gene>
<dbReference type="Proteomes" id="UP000593566">
    <property type="component" value="Unassembled WGS sequence"/>
</dbReference>
<sequence length="478" mass="54128">MASKSTENDQDIRSDPPTMTALTLQEMKDGVPAPSENDSIHSSSAHSDTSTLNHDQESYDLFKLRVERLCQILWPPQKSIRQALSNSKTATRMRASKFFRLIIRSQKAPLIERLRGGDYNRIVGITLPLSKGEESRNRNLILRVPRWGQGPTERVVATLDYLRRKSTIPIATTIAKDFSKENPLESPYIIQNRIPGSNLEVLWTELNHSQRCTVACEVGRVIKSLLALESPVTGHVEAYSNGMGSTEPHTIVPFDLKSAGGDQFEEPEQQASTIKGNPRESQTTLDFFKCQIGRWRAVDVARESPMLDRTVGLWDGVLKVVEEMNDLGLFIPRSHCLCHVDLHPRNIMASIKPSGCIQITGILDWDEAVIAPKFVNCEPPGWLWGFDPDDLPHDDLPTWPYERPGANEVPSTLQSQELKRIFEHHAGSEYVSLAYHEHYRMSRGLFRLAVFGLTSSENYSTAERIICDWERLRQSLMW</sequence>
<accession>A0A8H6FG38</accession>
<evidence type="ECO:0000313" key="4">
    <source>
        <dbReference type="Proteomes" id="UP000593566"/>
    </source>
</evidence>
<evidence type="ECO:0000313" key="3">
    <source>
        <dbReference type="EMBL" id="KAF6226578.1"/>
    </source>
</evidence>
<dbReference type="GeneID" id="59337839"/>
<feature type="region of interest" description="Disordered" evidence="1">
    <location>
        <begin position="1"/>
        <end position="52"/>
    </location>
</feature>
<dbReference type="RefSeq" id="XP_037155131.1">
    <property type="nucleotide sequence ID" value="XM_037300305.1"/>
</dbReference>
<keyword evidence="4" id="KW-1185">Reference proteome</keyword>
<organism evidence="3 4">
    <name type="scientific">Letharia lupina</name>
    <dbReference type="NCBI Taxonomy" id="560253"/>
    <lineage>
        <taxon>Eukaryota</taxon>
        <taxon>Fungi</taxon>
        <taxon>Dikarya</taxon>
        <taxon>Ascomycota</taxon>
        <taxon>Pezizomycotina</taxon>
        <taxon>Lecanoromycetes</taxon>
        <taxon>OSLEUM clade</taxon>
        <taxon>Lecanoromycetidae</taxon>
        <taxon>Lecanorales</taxon>
        <taxon>Lecanorineae</taxon>
        <taxon>Parmeliaceae</taxon>
        <taxon>Letharia</taxon>
    </lineage>
</organism>
<comment type="caution">
    <text evidence="3">The sequence shown here is derived from an EMBL/GenBank/DDBJ whole genome shotgun (WGS) entry which is preliminary data.</text>
</comment>
<evidence type="ECO:0000256" key="1">
    <source>
        <dbReference type="SAM" id="MobiDB-lite"/>
    </source>
</evidence>
<dbReference type="InterPro" id="IPR002575">
    <property type="entry name" value="Aminoglycoside_PTrfase"/>
</dbReference>
<feature type="compositionally biased region" description="Low complexity" evidence="1">
    <location>
        <begin position="40"/>
        <end position="51"/>
    </location>
</feature>
<dbReference type="InterPro" id="IPR011009">
    <property type="entry name" value="Kinase-like_dom_sf"/>
</dbReference>
<evidence type="ECO:0000259" key="2">
    <source>
        <dbReference type="Pfam" id="PF01636"/>
    </source>
</evidence>
<dbReference type="PANTHER" id="PTHR21310:SF56">
    <property type="entry name" value="AMINOGLYCOSIDE PHOSPHOTRANSFERASE DOMAIN-CONTAINING PROTEIN"/>
    <property type="match status" value="1"/>
</dbReference>
<feature type="compositionally biased region" description="Basic and acidic residues" evidence="1">
    <location>
        <begin position="1"/>
        <end position="14"/>
    </location>
</feature>
<dbReference type="Pfam" id="PF01636">
    <property type="entry name" value="APH"/>
    <property type="match status" value="1"/>
</dbReference>